<evidence type="ECO:0000313" key="3">
    <source>
        <dbReference type="Proteomes" id="UP001283361"/>
    </source>
</evidence>
<name>A0AAE0ZB26_9GAST</name>
<dbReference type="EMBL" id="JAWDGP010004263">
    <property type="protein sequence ID" value="KAK3765910.1"/>
    <property type="molecule type" value="Genomic_DNA"/>
</dbReference>
<dbReference type="Proteomes" id="UP001283361">
    <property type="component" value="Unassembled WGS sequence"/>
</dbReference>
<evidence type="ECO:0000256" key="1">
    <source>
        <dbReference type="SAM" id="MobiDB-lite"/>
    </source>
</evidence>
<keyword evidence="3" id="KW-1185">Reference proteome</keyword>
<feature type="compositionally biased region" description="Basic and acidic residues" evidence="1">
    <location>
        <begin position="62"/>
        <end position="79"/>
    </location>
</feature>
<proteinExistence type="predicted"/>
<feature type="region of interest" description="Disordered" evidence="1">
    <location>
        <begin position="1"/>
        <end position="92"/>
    </location>
</feature>
<accession>A0AAE0ZB26</accession>
<reference evidence="2" key="1">
    <citation type="journal article" date="2023" name="G3 (Bethesda)">
        <title>A reference genome for the long-term kleptoplast-retaining sea slug Elysia crispata morphotype clarki.</title>
        <authorList>
            <person name="Eastman K.E."/>
            <person name="Pendleton A.L."/>
            <person name="Shaikh M.A."/>
            <person name="Suttiyut T."/>
            <person name="Ogas R."/>
            <person name="Tomko P."/>
            <person name="Gavelis G."/>
            <person name="Widhalm J.R."/>
            <person name="Wisecaver J.H."/>
        </authorList>
    </citation>
    <scope>NUCLEOTIDE SEQUENCE</scope>
    <source>
        <strain evidence="2">ECLA1</strain>
    </source>
</reference>
<evidence type="ECO:0000313" key="2">
    <source>
        <dbReference type="EMBL" id="KAK3765910.1"/>
    </source>
</evidence>
<dbReference type="AlphaFoldDB" id="A0AAE0ZB26"/>
<gene>
    <name evidence="2" type="ORF">RRG08_002156</name>
</gene>
<organism evidence="2 3">
    <name type="scientific">Elysia crispata</name>
    <name type="common">lettuce slug</name>
    <dbReference type="NCBI Taxonomy" id="231223"/>
    <lineage>
        <taxon>Eukaryota</taxon>
        <taxon>Metazoa</taxon>
        <taxon>Spiralia</taxon>
        <taxon>Lophotrochozoa</taxon>
        <taxon>Mollusca</taxon>
        <taxon>Gastropoda</taxon>
        <taxon>Heterobranchia</taxon>
        <taxon>Euthyneura</taxon>
        <taxon>Panpulmonata</taxon>
        <taxon>Sacoglossa</taxon>
        <taxon>Placobranchoidea</taxon>
        <taxon>Plakobranchidae</taxon>
        <taxon>Elysia</taxon>
    </lineage>
</organism>
<sequence length="132" mass="14636">MMGMRGRETETETGKSREEGEMRNTKGRRMWIKENRRGMKKRVLGCSADPGHGGGGEEGVTEESRRGRDSGPRATHSDFENTSLRPGLKCRDTSTVVPGVEKVTTIFPPTQLNQHVSHIPETASHAYLQEVS</sequence>
<comment type="caution">
    <text evidence="2">The sequence shown here is derived from an EMBL/GenBank/DDBJ whole genome shotgun (WGS) entry which is preliminary data.</text>
</comment>
<feature type="compositionally biased region" description="Basic and acidic residues" evidence="1">
    <location>
        <begin position="1"/>
        <end position="24"/>
    </location>
</feature>
<protein>
    <submittedName>
        <fullName evidence="2">Uncharacterized protein</fullName>
    </submittedName>
</protein>